<organism evidence="2 3">
    <name type="scientific">Zygosaccharomyces rouxii</name>
    <dbReference type="NCBI Taxonomy" id="4956"/>
    <lineage>
        <taxon>Eukaryota</taxon>
        <taxon>Fungi</taxon>
        <taxon>Dikarya</taxon>
        <taxon>Ascomycota</taxon>
        <taxon>Saccharomycotina</taxon>
        <taxon>Saccharomycetes</taxon>
        <taxon>Saccharomycetales</taxon>
        <taxon>Saccharomycetaceae</taxon>
        <taxon>Zygosaccharomyces</taxon>
    </lineage>
</organism>
<dbReference type="OrthoDB" id="4064682at2759"/>
<sequence length="277" mass="31094">MSNASVFDENGILEMFFDEGFVPHAFVDILLSNAANKDISQVQATSSSLLSRFDFYTRTLTKELEMTIQKLEKLSETLPGTWTVKMDAADNDSTSVSAMGSSKLEYYLDTLSSAVRVLEGDMAKINSQLDELDGKYESSSDILDQLKNLEKIKTRLNKVLDLFNQMKAILTISTADNDKSKANAKNENGSSITVEEFKNSLEVLEETISQSLTETTSRETVMEKDEGLLKRIHLFTELKPLFQGLHKFYPVYSQFVDGIRKRTNEYLSAKDIGGELS</sequence>
<evidence type="ECO:0000256" key="1">
    <source>
        <dbReference type="SAM" id="Coils"/>
    </source>
</evidence>
<name>A0A1Q3AJA6_ZYGRO</name>
<proteinExistence type="predicted"/>
<gene>
    <name evidence="2" type="ORF">ZYGR_0AY01970</name>
</gene>
<dbReference type="Proteomes" id="UP000187013">
    <property type="component" value="Unassembled WGS sequence"/>
</dbReference>
<protein>
    <submittedName>
        <fullName evidence="2">Uncharacterized protein</fullName>
    </submittedName>
</protein>
<feature type="coiled-coil region" evidence="1">
    <location>
        <begin position="115"/>
        <end position="149"/>
    </location>
</feature>
<accession>A0A1Q3AJA6</accession>
<dbReference type="Gene3D" id="6.10.250.2790">
    <property type="match status" value="1"/>
</dbReference>
<dbReference type="AlphaFoldDB" id="A0A1Q3AJA6"/>
<comment type="caution">
    <text evidence="2">The sequence shown here is derived from an EMBL/GenBank/DDBJ whole genome shotgun (WGS) entry which is preliminary data.</text>
</comment>
<keyword evidence="1" id="KW-0175">Coiled coil</keyword>
<evidence type="ECO:0000313" key="3">
    <source>
        <dbReference type="Proteomes" id="UP000187013"/>
    </source>
</evidence>
<dbReference type="EMBL" id="BDGX01000051">
    <property type="protein sequence ID" value="GAV55804.1"/>
    <property type="molecule type" value="Genomic_DNA"/>
</dbReference>
<evidence type="ECO:0000313" key="2">
    <source>
        <dbReference type="EMBL" id="GAV55804.1"/>
    </source>
</evidence>
<reference evidence="2 3" key="1">
    <citation type="submission" date="2016-08" db="EMBL/GenBank/DDBJ databases">
        <title>Draft genome sequence of allopolyploid Zygosaccharomyces rouxii.</title>
        <authorList>
            <person name="Watanabe J."/>
            <person name="Uehara K."/>
            <person name="Mogi Y."/>
            <person name="Tsukioka Y."/>
        </authorList>
    </citation>
    <scope>NUCLEOTIDE SEQUENCE [LARGE SCALE GENOMIC DNA]</scope>
    <source>
        <strain evidence="2 3">NBRC 110957</strain>
    </source>
</reference>